<feature type="signal peptide" evidence="7">
    <location>
        <begin position="1"/>
        <end position="22"/>
    </location>
</feature>
<keyword evidence="5" id="KW-0325">Glycoprotein</keyword>
<dbReference type="Pfam" id="PF09206">
    <property type="entry name" value="ArabFuran-catal"/>
    <property type="match status" value="1"/>
</dbReference>
<evidence type="ECO:0000313" key="11">
    <source>
        <dbReference type="Proteomes" id="UP001305779"/>
    </source>
</evidence>
<evidence type="ECO:0000256" key="1">
    <source>
        <dbReference type="ARBA" id="ARBA00001462"/>
    </source>
</evidence>
<comment type="subcellular location">
    <subcellularLocation>
        <location evidence="7">Secreted</location>
    </subcellularLocation>
</comment>
<keyword evidence="6 7" id="KW-0326">Glycosidase</keyword>
<organism evidence="10 11">
    <name type="scientific">Zasmidium cellare</name>
    <name type="common">Wine cellar mold</name>
    <name type="synonym">Racodium cellare</name>
    <dbReference type="NCBI Taxonomy" id="395010"/>
    <lineage>
        <taxon>Eukaryota</taxon>
        <taxon>Fungi</taxon>
        <taxon>Dikarya</taxon>
        <taxon>Ascomycota</taxon>
        <taxon>Pezizomycotina</taxon>
        <taxon>Dothideomycetes</taxon>
        <taxon>Dothideomycetidae</taxon>
        <taxon>Mycosphaerellales</taxon>
        <taxon>Mycosphaerellaceae</taxon>
        <taxon>Zasmidium</taxon>
    </lineage>
</organism>
<keyword evidence="7" id="KW-0624">Polysaccharide degradation</keyword>
<dbReference type="InterPro" id="IPR015289">
    <property type="entry name" value="A-L-arabinofuranosidase_B_cat"/>
</dbReference>
<dbReference type="InterPro" id="IPR013320">
    <property type="entry name" value="ConA-like_dom_sf"/>
</dbReference>
<gene>
    <name evidence="10" type="ORF">PRZ48_012495</name>
</gene>
<evidence type="ECO:0000256" key="5">
    <source>
        <dbReference type="ARBA" id="ARBA00023180"/>
    </source>
</evidence>
<evidence type="ECO:0000313" key="10">
    <source>
        <dbReference type="EMBL" id="KAK4496515.1"/>
    </source>
</evidence>
<reference evidence="10 11" key="1">
    <citation type="journal article" date="2023" name="G3 (Bethesda)">
        <title>A chromosome-level genome assembly of Zasmidium syzygii isolated from banana leaves.</title>
        <authorList>
            <person name="van Westerhoven A.C."/>
            <person name="Mehrabi R."/>
            <person name="Talebi R."/>
            <person name="Steentjes M.B.F."/>
            <person name="Corcolon B."/>
            <person name="Chong P.A."/>
            <person name="Kema G.H.J."/>
            <person name="Seidl M.F."/>
        </authorList>
    </citation>
    <scope>NUCLEOTIDE SEQUENCE [LARGE SCALE GENOMIC DNA]</scope>
    <source>
        <strain evidence="10 11">P124</strain>
    </source>
</reference>
<dbReference type="SUPFAM" id="SSF110221">
    <property type="entry name" value="AbfB domain"/>
    <property type="match status" value="1"/>
</dbReference>
<evidence type="ECO:0000259" key="9">
    <source>
        <dbReference type="Pfam" id="PF09206"/>
    </source>
</evidence>
<evidence type="ECO:0000256" key="7">
    <source>
        <dbReference type="RuleBase" id="RU367111"/>
    </source>
</evidence>
<keyword evidence="11" id="KW-1185">Reference proteome</keyword>
<feature type="domain" description="Alpha-L-arabinofuranosidase B arabinose-binding" evidence="8">
    <location>
        <begin position="357"/>
        <end position="493"/>
    </location>
</feature>
<dbReference type="InterPro" id="IPR036195">
    <property type="entry name" value="AbfB_ABD_sf"/>
</dbReference>
<proteinExistence type="inferred from homology"/>
<keyword evidence="7" id="KW-0858">Xylan degradation</keyword>
<keyword evidence="7" id="KW-0119">Carbohydrate metabolism</keyword>
<evidence type="ECO:0000256" key="6">
    <source>
        <dbReference type="ARBA" id="ARBA00023295"/>
    </source>
</evidence>
<keyword evidence="4 7" id="KW-0378">Hydrolase</keyword>
<protein>
    <recommendedName>
        <fullName evidence="7">Alpha-L-arabinofuranosidase</fullName>
        <ecNumber evidence="7">3.2.1.55</ecNumber>
    </recommendedName>
</protein>
<evidence type="ECO:0000259" key="8">
    <source>
        <dbReference type="Pfam" id="PF05270"/>
    </source>
</evidence>
<keyword evidence="3 7" id="KW-0732">Signal</keyword>
<comment type="pathway">
    <text evidence="7">Glycan metabolism; L-arabinan degradation.</text>
</comment>
<dbReference type="PANTHER" id="PTHR39447:SF2">
    <property type="entry name" value="ALPHA-L-ARABINOFURANOSIDASE B"/>
    <property type="match status" value="1"/>
</dbReference>
<dbReference type="Proteomes" id="UP001305779">
    <property type="component" value="Unassembled WGS sequence"/>
</dbReference>
<dbReference type="Gene3D" id="2.80.10.50">
    <property type="match status" value="1"/>
</dbReference>
<dbReference type="EMBL" id="JAXOVC010000010">
    <property type="protein sequence ID" value="KAK4496515.1"/>
    <property type="molecule type" value="Genomic_DNA"/>
</dbReference>
<feature type="domain" description="Alpha-L-arabinofuranosidase B catalytic" evidence="9">
    <location>
        <begin position="24"/>
        <end position="319"/>
    </location>
</feature>
<dbReference type="EC" id="3.2.1.55" evidence="7"/>
<dbReference type="SUPFAM" id="SSF49899">
    <property type="entry name" value="Concanavalin A-like lectins/glucanases"/>
    <property type="match status" value="1"/>
</dbReference>
<evidence type="ECO:0000256" key="4">
    <source>
        <dbReference type="ARBA" id="ARBA00022801"/>
    </source>
</evidence>
<evidence type="ECO:0000256" key="2">
    <source>
        <dbReference type="ARBA" id="ARBA00006963"/>
    </source>
</evidence>
<comment type="caution">
    <text evidence="10">The sequence shown here is derived from an EMBL/GenBank/DDBJ whole genome shotgun (WGS) entry which is preliminary data.</text>
</comment>
<dbReference type="PANTHER" id="PTHR39447">
    <property type="entry name" value="ALPHA-L-ARABINOFURANOSIDASE B"/>
    <property type="match status" value="1"/>
</dbReference>
<keyword evidence="7" id="KW-0964">Secreted</keyword>
<feature type="chain" id="PRO_5045001131" description="Alpha-L-arabinofuranosidase" evidence="7">
    <location>
        <begin position="23"/>
        <end position="498"/>
    </location>
</feature>
<name>A0ABR0E573_ZASCE</name>
<comment type="catalytic activity">
    <reaction evidence="1 7">
        <text>Hydrolysis of terminal non-reducing alpha-L-arabinofuranoside residues in alpha-L-arabinosides.</text>
        <dbReference type="EC" id="3.2.1.55"/>
    </reaction>
</comment>
<sequence>MPSRLDLSVASGLLALTSLASAGPCDIYATGKTPCVAAFSTTRALYSNYNGNLYQVKRGSDNTTTIVKPLAAGGVANAGTQDNFCKGTTCLISIIYDQSGNGNNLAQAPGGGAGNGPAPGGYDNLAIATSAPVYVNGTKAYGVFIQPQTGYRQDKTKNIATYDQAEGMYAVLDGTHWNSDYMETIFFGGTVPFNGGSGSGSGPWIMSDMENGVFSGQNLGNNPADPTINYRFTTAIMKGQPGSWALRGGNAANGGLSTFYSGARPNNGYNPMSKEGGIVLGVGGDNSNGGQGTFYEGVMTSGYPLDNIEAYVQADIVQNARYTTAPQTSGAAVNPGSTVSLKTTSSGSSKRGIFARATSSYIAHALNDSTIITQQITSSSSTALKQSASWTVHPGLGNTACISFESTDVPGSYIRHSNSGLKISADDGTKIMHEDATFCPQTALNGQGNSIKSWSYPTKMVRVWQGKVYIADNGGVNPFDLPKGYNDDASFVVGDALA</sequence>
<dbReference type="InterPro" id="IPR038964">
    <property type="entry name" value="ABFB"/>
</dbReference>
<accession>A0ABR0E573</accession>
<dbReference type="Gene3D" id="2.60.120.200">
    <property type="match status" value="1"/>
</dbReference>
<comment type="similarity">
    <text evidence="2 7">Belongs to the glycosyl hydrolase 54 family.</text>
</comment>
<dbReference type="InterPro" id="IPR007934">
    <property type="entry name" value="AbfB_ABD"/>
</dbReference>
<evidence type="ECO:0000256" key="3">
    <source>
        <dbReference type="ARBA" id="ARBA00022729"/>
    </source>
</evidence>
<dbReference type="CDD" id="cd23399">
    <property type="entry name" value="beta-trefoil_ABD_ABFB"/>
    <property type="match status" value="1"/>
</dbReference>
<dbReference type="Pfam" id="PF05270">
    <property type="entry name" value="AbfB"/>
    <property type="match status" value="1"/>
</dbReference>